<sequence>MEGANLKGAQNITQHIGTGSIRLELARGNLHLSDLAFTYPLKLVAPKASPKSQSVFLLSYGGGLVGGDAIALSVVLEPNTTIALMTQGSTKIFKKRPGLPATQQTMEVELQAGATCLLIPDPVQPFAGSAYTQRQSFTLHDESNLILLDWVVSGRPANGEIWDFLEFTSTNSIYAHDANQPSHATGRRLISRDAQIMCFPETKKQMSKYNCMATMLFVGPATAGASRTLLTRFKHEERIRGHSGSRIHQSDPGMVQWTVTSHRTVTILKVVGESSEQVKEFLNATVDDVGWRSQYGREPFRALE</sequence>
<comment type="caution">
    <text evidence="3">The sequence shown here is derived from an EMBL/GenBank/DDBJ whole genome shotgun (WGS) entry which is preliminary data.</text>
</comment>
<proteinExistence type="inferred from homology"/>
<dbReference type="GO" id="GO:0016151">
    <property type="term" value="F:nickel cation binding"/>
    <property type="evidence" value="ECO:0007669"/>
    <property type="project" value="InterPro"/>
</dbReference>
<dbReference type="VEuPathDB" id="FungiDB:TAPDE_000331"/>
<keyword evidence="4" id="KW-1185">Reference proteome</keyword>
<accession>R4XH43</accession>
<dbReference type="PANTHER" id="PTHR33643:SF1">
    <property type="entry name" value="UREASE ACCESSORY PROTEIN D"/>
    <property type="match status" value="1"/>
</dbReference>
<evidence type="ECO:0000256" key="2">
    <source>
        <dbReference type="ARBA" id="ARBA00023186"/>
    </source>
</evidence>
<protein>
    <submittedName>
        <fullName evidence="3">Uncharacterized urease accessory protein ureD-like</fullName>
    </submittedName>
</protein>
<comment type="similarity">
    <text evidence="1">Belongs to the UreD family.</text>
</comment>
<dbReference type="OrthoDB" id="5550464at2759"/>
<reference evidence="3 4" key="1">
    <citation type="journal article" date="2013" name="MBio">
        <title>Genome sequencing of the plant pathogen Taphrina deformans, the causal agent of peach leaf curl.</title>
        <authorList>
            <person name="Cisse O.H."/>
            <person name="Almeida J.M.G.C.F."/>
            <person name="Fonseca A."/>
            <person name="Kumar A.A."/>
            <person name="Salojaervi J."/>
            <person name="Overmyer K."/>
            <person name="Hauser P.M."/>
            <person name="Pagni M."/>
        </authorList>
    </citation>
    <scope>NUCLEOTIDE SEQUENCE [LARGE SCALE GENOMIC DNA]</scope>
    <source>
        <strain evidence="4">PYCC 5710 / ATCC 11124 / CBS 356.35 / IMI 108563 / JCM 9778 / NBRC 8474</strain>
    </source>
</reference>
<dbReference type="Proteomes" id="UP000013776">
    <property type="component" value="Unassembled WGS sequence"/>
</dbReference>
<dbReference type="eggNOG" id="ENOG502QSQN">
    <property type="taxonomic scope" value="Eukaryota"/>
</dbReference>
<dbReference type="InterPro" id="IPR002669">
    <property type="entry name" value="UreD"/>
</dbReference>
<evidence type="ECO:0000313" key="4">
    <source>
        <dbReference type="Proteomes" id="UP000013776"/>
    </source>
</evidence>
<dbReference type="AlphaFoldDB" id="R4XH43"/>
<dbReference type="Pfam" id="PF01774">
    <property type="entry name" value="UreD"/>
    <property type="match status" value="1"/>
</dbReference>
<dbReference type="STRING" id="1097556.R4XH43"/>
<keyword evidence="2" id="KW-0143">Chaperone</keyword>
<name>R4XH43_TAPDE</name>
<dbReference type="HAMAP" id="MF_01384">
    <property type="entry name" value="UreD"/>
    <property type="match status" value="1"/>
</dbReference>
<evidence type="ECO:0000256" key="1">
    <source>
        <dbReference type="ARBA" id="ARBA00007177"/>
    </source>
</evidence>
<evidence type="ECO:0000313" key="3">
    <source>
        <dbReference type="EMBL" id="CCG85168.1"/>
    </source>
</evidence>
<gene>
    <name evidence="3" type="ORF">TAPDE_000331</name>
</gene>
<dbReference type="PANTHER" id="PTHR33643">
    <property type="entry name" value="UREASE ACCESSORY PROTEIN D"/>
    <property type="match status" value="1"/>
</dbReference>
<dbReference type="EMBL" id="CAHR02000009">
    <property type="protein sequence ID" value="CCG85168.1"/>
    <property type="molecule type" value="Genomic_DNA"/>
</dbReference>
<organism evidence="3 4">
    <name type="scientific">Taphrina deformans (strain PYCC 5710 / ATCC 11124 / CBS 356.35 / IMI 108563 / JCM 9778 / NBRC 8474)</name>
    <name type="common">Peach leaf curl fungus</name>
    <name type="synonym">Lalaria deformans</name>
    <dbReference type="NCBI Taxonomy" id="1097556"/>
    <lineage>
        <taxon>Eukaryota</taxon>
        <taxon>Fungi</taxon>
        <taxon>Dikarya</taxon>
        <taxon>Ascomycota</taxon>
        <taxon>Taphrinomycotina</taxon>
        <taxon>Taphrinomycetes</taxon>
        <taxon>Taphrinales</taxon>
        <taxon>Taphrinaceae</taxon>
        <taxon>Taphrina</taxon>
    </lineage>
</organism>